<feature type="region of interest" description="Disordered" evidence="1">
    <location>
        <begin position="188"/>
        <end position="306"/>
    </location>
</feature>
<evidence type="ECO:0000313" key="2">
    <source>
        <dbReference type="EMBL" id="TPX51461.1"/>
    </source>
</evidence>
<protein>
    <submittedName>
        <fullName evidence="2">Uncharacterized protein</fullName>
    </submittedName>
</protein>
<feature type="compositionally biased region" description="Polar residues" evidence="1">
    <location>
        <begin position="265"/>
        <end position="284"/>
    </location>
</feature>
<name>A0A507DJ57_9FUNG</name>
<feature type="compositionally biased region" description="Low complexity" evidence="1">
    <location>
        <begin position="206"/>
        <end position="222"/>
    </location>
</feature>
<dbReference type="OrthoDB" id="5964929at2759"/>
<comment type="caution">
    <text evidence="2">The sequence shown here is derived from an EMBL/GenBank/DDBJ whole genome shotgun (WGS) entry which is preliminary data.</text>
</comment>
<organism evidence="2 3">
    <name type="scientific">Synchytrium endobioticum</name>
    <dbReference type="NCBI Taxonomy" id="286115"/>
    <lineage>
        <taxon>Eukaryota</taxon>
        <taxon>Fungi</taxon>
        <taxon>Fungi incertae sedis</taxon>
        <taxon>Chytridiomycota</taxon>
        <taxon>Chytridiomycota incertae sedis</taxon>
        <taxon>Chytridiomycetes</taxon>
        <taxon>Synchytriales</taxon>
        <taxon>Synchytriaceae</taxon>
        <taxon>Synchytrium</taxon>
    </lineage>
</organism>
<feature type="compositionally biased region" description="Low complexity" evidence="1">
    <location>
        <begin position="285"/>
        <end position="305"/>
    </location>
</feature>
<dbReference type="Proteomes" id="UP000320475">
    <property type="component" value="Unassembled WGS sequence"/>
</dbReference>
<feature type="region of interest" description="Disordered" evidence="1">
    <location>
        <begin position="23"/>
        <end position="52"/>
    </location>
</feature>
<dbReference type="EMBL" id="QEAM01000004">
    <property type="protein sequence ID" value="TPX51461.1"/>
    <property type="molecule type" value="Genomic_DNA"/>
</dbReference>
<feature type="compositionally biased region" description="Polar residues" evidence="1">
    <location>
        <begin position="188"/>
        <end position="201"/>
    </location>
</feature>
<evidence type="ECO:0000256" key="1">
    <source>
        <dbReference type="SAM" id="MobiDB-lite"/>
    </source>
</evidence>
<sequence>MTIKYIQNADIIQTLHHYRSPTAQPAALPASSMHNPSPPPSNSKNMDHPHHSSCWKLTANVNAMAPAPQPPDITKDCAGAPIDLLSAVAFQGPATPKPSKPSFDIAHSPFEVQHAVMEELAARVAEIKTDPVKKGKLLDRSLSLNQPVLKFGSRKSDLFDNIHSRQFEKMDGIDSHYAARNLCRRSTVTGTTRPITSSTVEPTPKKPSSATPTPTPTPTAATIAELKRKTLHDPSTSQAAKRVKLDESAAAVDKPPLARKRLTKAPSSVKNAFRSSVGLNTSKPRTNNAAARTAAGPAPASALANNKKHFDLKESLARPLTWKMKTGVYKNPTV</sequence>
<dbReference type="AlphaFoldDB" id="A0A507DJ57"/>
<proteinExistence type="predicted"/>
<reference evidence="2 3" key="1">
    <citation type="journal article" date="2019" name="Sci. Rep.">
        <title>Comparative genomics of chytrid fungi reveal insights into the obligate biotrophic and pathogenic lifestyle of Synchytrium endobioticum.</title>
        <authorList>
            <person name="van de Vossenberg B.T.L.H."/>
            <person name="Warris S."/>
            <person name="Nguyen H.D.T."/>
            <person name="van Gent-Pelzer M.P.E."/>
            <person name="Joly D.L."/>
            <person name="van de Geest H.C."/>
            <person name="Bonants P.J.M."/>
            <person name="Smith D.S."/>
            <person name="Levesque C.A."/>
            <person name="van der Lee T.A.J."/>
        </authorList>
    </citation>
    <scope>NUCLEOTIDE SEQUENCE [LARGE SCALE GENOMIC DNA]</scope>
    <source>
        <strain evidence="2 3">LEV6574</strain>
    </source>
</reference>
<evidence type="ECO:0000313" key="3">
    <source>
        <dbReference type="Proteomes" id="UP000320475"/>
    </source>
</evidence>
<dbReference type="VEuPathDB" id="FungiDB:SeMB42_g03971"/>
<gene>
    <name evidence="2" type="ORF">SeLEV6574_g00276</name>
</gene>
<accession>A0A507DJ57</accession>